<dbReference type="STRING" id="360412.LARV_00596"/>
<name>A0A0S7BFK6_9CHLR</name>
<dbReference type="InterPro" id="IPR008928">
    <property type="entry name" value="6-hairpin_glycosidase_sf"/>
</dbReference>
<dbReference type="RefSeq" id="WP_075072248.1">
    <property type="nucleotide sequence ID" value="NZ_DF967972.1"/>
</dbReference>
<sequence length="381" mass="42948">MSSLYLKSIQIIKEGQSPSGAYIASPNFPTYHYCWLRDGSFIAHAMDVAGETESAEAFFRWVGRTIQKYGYKVAEVRRLLEKGLPIGKDDTMHTRFTLDGEEDTSDSTWGNFQVDGYGTWLWALAEHVRRTGNVSLLRELAEPIDITLQYLELVWKLPNYDCWEEHPEYLHPYSLATVYGGLAAVDGLVQDGLFVAPTVDVRRLANQVSDFLQKYAVGDGVFVKHIRPANGKGTPSQFIGSGVDASLLGLAIPYHVFPLDDPLIVGTIQAIERDLHHPRGGVYRYKEDVYYGGGEWILLAAWLGWYDAQVGNLDRAEELLHWIEAQADGEEQLAEQISDHILAPDQYEPWLKKWGPVAKPLLWSHAMYIILVNAIQHGKTK</sequence>
<evidence type="ECO:0000313" key="3">
    <source>
        <dbReference type="Proteomes" id="UP000055060"/>
    </source>
</evidence>
<dbReference type="Pfam" id="PF00723">
    <property type="entry name" value="Glyco_hydro_15"/>
    <property type="match status" value="1"/>
</dbReference>
<dbReference type="GO" id="GO:0005975">
    <property type="term" value="P:carbohydrate metabolic process"/>
    <property type="evidence" value="ECO:0007669"/>
    <property type="project" value="InterPro"/>
</dbReference>
<feature type="domain" description="GH15-like" evidence="1">
    <location>
        <begin position="3"/>
        <end position="311"/>
    </location>
</feature>
<evidence type="ECO:0000313" key="2">
    <source>
        <dbReference type="EMBL" id="GAP12856.1"/>
    </source>
</evidence>
<evidence type="ECO:0000259" key="1">
    <source>
        <dbReference type="Pfam" id="PF00723"/>
    </source>
</evidence>
<dbReference type="AlphaFoldDB" id="A0A0S7BFK6"/>
<dbReference type="OrthoDB" id="3902805at2"/>
<reference evidence="2" key="1">
    <citation type="submission" date="2015-07" db="EMBL/GenBank/DDBJ databases">
        <title>Draft Genome Sequences of Anaerolinea thermolimosa IMO-1, Bellilinea caldifistulae GOMI-1, Leptolinea tardivitalis YMTK-2, Levilinea saccharolytica KIBI-1,Longilinea arvoryzae KOME-1, Previously Described as Members of the Anaerolineaceae (Chloroflexi).</title>
        <authorList>
            <person name="Sekiguchi Y."/>
            <person name="Ohashi A."/>
            <person name="Matsuura N."/>
            <person name="Tourlousse M.D."/>
        </authorList>
    </citation>
    <scope>NUCLEOTIDE SEQUENCE [LARGE SCALE GENOMIC DNA]</scope>
    <source>
        <strain evidence="2">KOME-1</strain>
    </source>
</reference>
<gene>
    <name evidence="2" type="ORF">LARV_00596</name>
</gene>
<dbReference type="InterPro" id="IPR012341">
    <property type="entry name" value="6hp_glycosidase-like_sf"/>
</dbReference>
<dbReference type="PANTHER" id="PTHR31616:SF0">
    <property type="entry name" value="GLUCAN 1,4-ALPHA-GLUCOSIDASE"/>
    <property type="match status" value="1"/>
</dbReference>
<dbReference type="InterPro" id="IPR011613">
    <property type="entry name" value="GH15-like"/>
</dbReference>
<accession>A0A0S7BFK6</accession>
<proteinExistence type="predicted"/>
<dbReference type="Proteomes" id="UP000055060">
    <property type="component" value="Unassembled WGS sequence"/>
</dbReference>
<organism evidence="2">
    <name type="scientific">Longilinea arvoryzae</name>
    <dbReference type="NCBI Taxonomy" id="360412"/>
    <lineage>
        <taxon>Bacteria</taxon>
        <taxon>Bacillati</taxon>
        <taxon>Chloroflexota</taxon>
        <taxon>Anaerolineae</taxon>
        <taxon>Anaerolineales</taxon>
        <taxon>Anaerolineaceae</taxon>
        <taxon>Longilinea</taxon>
    </lineage>
</organism>
<dbReference type="SUPFAM" id="SSF48208">
    <property type="entry name" value="Six-hairpin glycosidases"/>
    <property type="match status" value="1"/>
</dbReference>
<dbReference type="Gene3D" id="1.50.10.10">
    <property type="match status" value="1"/>
</dbReference>
<protein>
    <submittedName>
        <fullName evidence="2">Glucoamylase</fullName>
    </submittedName>
</protein>
<dbReference type="GO" id="GO:0004553">
    <property type="term" value="F:hydrolase activity, hydrolyzing O-glycosyl compounds"/>
    <property type="evidence" value="ECO:0007669"/>
    <property type="project" value="TreeGrafter"/>
</dbReference>
<dbReference type="EMBL" id="DF967972">
    <property type="protein sequence ID" value="GAP12856.1"/>
    <property type="molecule type" value="Genomic_DNA"/>
</dbReference>
<keyword evidence="3" id="KW-1185">Reference proteome</keyword>
<dbReference type="PANTHER" id="PTHR31616">
    <property type="entry name" value="TREHALASE"/>
    <property type="match status" value="1"/>
</dbReference>